<protein>
    <submittedName>
        <fullName evidence="2">Uncharacterized protein</fullName>
    </submittedName>
</protein>
<dbReference type="AlphaFoldDB" id="A0A6G0WZ75"/>
<dbReference type="EMBL" id="VJMJ01000128">
    <property type="protein sequence ID" value="KAF0732827.1"/>
    <property type="molecule type" value="Genomic_DNA"/>
</dbReference>
<accession>A0A6G0WZ75</accession>
<feature type="region of interest" description="Disordered" evidence="1">
    <location>
        <begin position="1"/>
        <end position="21"/>
    </location>
</feature>
<organism evidence="2 3">
    <name type="scientific">Aphanomyces euteiches</name>
    <dbReference type="NCBI Taxonomy" id="100861"/>
    <lineage>
        <taxon>Eukaryota</taxon>
        <taxon>Sar</taxon>
        <taxon>Stramenopiles</taxon>
        <taxon>Oomycota</taxon>
        <taxon>Saprolegniomycetes</taxon>
        <taxon>Saprolegniales</taxon>
        <taxon>Verrucalvaceae</taxon>
        <taxon>Aphanomyces</taxon>
    </lineage>
</organism>
<sequence length="116" mass="12977">MHASDVSNSNSSVQPMPRSQSFDERLGWIHEERIPRNLSLTDLRVRGAVFRRGPLEYNGCGVCLGTASPRSGKDRVRCGNCGEYDHITIDCVLLADEGLNDQPSLSYLQRELQRSN</sequence>
<name>A0A6G0WZ75_9STRA</name>
<keyword evidence="3" id="KW-1185">Reference proteome</keyword>
<comment type="caution">
    <text evidence="2">The sequence shown here is derived from an EMBL/GenBank/DDBJ whole genome shotgun (WGS) entry which is preliminary data.</text>
</comment>
<evidence type="ECO:0000256" key="1">
    <source>
        <dbReference type="SAM" id="MobiDB-lite"/>
    </source>
</evidence>
<feature type="compositionally biased region" description="Polar residues" evidence="1">
    <location>
        <begin position="1"/>
        <end position="20"/>
    </location>
</feature>
<gene>
    <name evidence="2" type="ORF">Ae201684_010156</name>
</gene>
<evidence type="ECO:0000313" key="2">
    <source>
        <dbReference type="EMBL" id="KAF0732827.1"/>
    </source>
</evidence>
<reference evidence="2 3" key="1">
    <citation type="submission" date="2019-07" db="EMBL/GenBank/DDBJ databases">
        <title>Genomics analysis of Aphanomyces spp. identifies a new class of oomycete effector associated with host adaptation.</title>
        <authorList>
            <person name="Gaulin E."/>
        </authorList>
    </citation>
    <scope>NUCLEOTIDE SEQUENCE [LARGE SCALE GENOMIC DNA]</scope>
    <source>
        <strain evidence="2 3">ATCC 201684</strain>
    </source>
</reference>
<evidence type="ECO:0000313" key="3">
    <source>
        <dbReference type="Proteomes" id="UP000481153"/>
    </source>
</evidence>
<proteinExistence type="predicted"/>
<dbReference type="VEuPathDB" id="FungiDB:AeMF1_001351"/>
<dbReference type="Proteomes" id="UP000481153">
    <property type="component" value="Unassembled WGS sequence"/>
</dbReference>